<evidence type="ECO:0000313" key="2">
    <source>
        <dbReference type="EMBL" id="CAH9051807.1"/>
    </source>
</evidence>
<dbReference type="PANTHER" id="PTHR48079">
    <property type="entry name" value="PROTEIN YEEZ"/>
    <property type="match status" value="1"/>
</dbReference>
<dbReference type="PANTHER" id="PTHR48079:SF6">
    <property type="entry name" value="NAD(P)-BINDING DOMAIN-CONTAINING PROTEIN-RELATED"/>
    <property type="match status" value="1"/>
</dbReference>
<reference evidence="2 3" key="1">
    <citation type="submission" date="2022-07" db="EMBL/GenBank/DDBJ databases">
        <authorList>
            <person name="Criscuolo A."/>
        </authorList>
    </citation>
    <scope>NUCLEOTIDE SEQUENCE [LARGE SCALE GENOMIC DNA]</scope>
    <source>
        <strain evidence="3">CIP 111951</strain>
    </source>
</reference>
<sequence>MIDTKSVIITGGTGNIGSAVVEELLCHGYCVKVLCRSADSANKAKSMGAEPILGSLIKASTWLEELAQCDALIHTACTFDEHMGDVDYKFMQVIAKHAANRSTPLILLYTSGCWTYGSHEQVITELTPKNSLLDYQWMLESIDFLSKCKNIDLRVVSPANVVCEKTYYLPPILSWEIERCGHPTLPRGAVQTWPLVERKNLAQLYRLVFERGQSGDEYIGSAEHKAPINKLLAQRSAKKIEEYALAKWIKHYGTWTEGYSLQQVFSSNKAVRQLGWQPKKFITV</sequence>
<evidence type="ECO:0000313" key="3">
    <source>
        <dbReference type="Proteomes" id="UP001152485"/>
    </source>
</evidence>
<dbReference type="Pfam" id="PF01370">
    <property type="entry name" value="Epimerase"/>
    <property type="match status" value="1"/>
</dbReference>
<proteinExistence type="predicted"/>
<protein>
    <recommendedName>
        <fullName evidence="1">NAD-dependent epimerase/dehydratase domain-containing protein</fullName>
    </recommendedName>
</protein>
<dbReference type="InterPro" id="IPR001509">
    <property type="entry name" value="Epimerase_deHydtase"/>
</dbReference>
<feature type="domain" description="NAD-dependent epimerase/dehydratase" evidence="1">
    <location>
        <begin position="7"/>
        <end position="127"/>
    </location>
</feature>
<dbReference type="Proteomes" id="UP001152485">
    <property type="component" value="Unassembled WGS sequence"/>
</dbReference>
<dbReference type="RefSeq" id="WP_261591698.1">
    <property type="nucleotide sequence ID" value="NZ_CAMAPD010000002.1"/>
</dbReference>
<gene>
    <name evidence="2" type="ORF">PSECIP111951_00478</name>
</gene>
<name>A0ABN8UGW5_9GAMM</name>
<dbReference type="EMBL" id="CAMAPD010000002">
    <property type="protein sequence ID" value="CAH9051807.1"/>
    <property type="molecule type" value="Genomic_DNA"/>
</dbReference>
<organism evidence="2 3">
    <name type="scientific">Pseudoalteromonas holothuriae</name>
    <dbReference type="NCBI Taxonomy" id="2963714"/>
    <lineage>
        <taxon>Bacteria</taxon>
        <taxon>Pseudomonadati</taxon>
        <taxon>Pseudomonadota</taxon>
        <taxon>Gammaproteobacteria</taxon>
        <taxon>Alteromonadales</taxon>
        <taxon>Pseudoalteromonadaceae</taxon>
        <taxon>Pseudoalteromonas</taxon>
    </lineage>
</organism>
<comment type="caution">
    <text evidence="2">The sequence shown here is derived from an EMBL/GenBank/DDBJ whole genome shotgun (WGS) entry which is preliminary data.</text>
</comment>
<dbReference type="InterPro" id="IPR036291">
    <property type="entry name" value="NAD(P)-bd_dom_sf"/>
</dbReference>
<accession>A0ABN8UGW5</accession>
<dbReference type="SUPFAM" id="SSF51735">
    <property type="entry name" value="NAD(P)-binding Rossmann-fold domains"/>
    <property type="match status" value="1"/>
</dbReference>
<dbReference type="InterPro" id="IPR051783">
    <property type="entry name" value="NAD(P)-dependent_oxidoreduct"/>
</dbReference>
<dbReference type="Gene3D" id="3.40.50.720">
    <property type="entry name" value="NAD(P)-binding Rossmann-like Domain"/>
    <property type="match status" value="1"/>
</dbReference>
<evidence type="ECO:0000259" key="1">
    <source>
        <dbReference type="Pfam" id="PF01370"/>
    </source>
</evidence>